<protein>
    <recommendedName>
        <fullName evidence="4">DUF4292 domain-containing protein</fullName>
    </recommendedName>
</protein>
<dbReference type="EMBL" id="FNRL01000005">
    <property type="protein sequence ID" value="SEA27684.1"/>
    <property type="molecule type" value="Genomic_DNA"/>
</dbReference>
<organism evidence="2 3">
    <name type="scientific">Chitinophaga terrae</name>
    <name type="common">ex Kim and Jung 2007</name>
    <dbReference type="NCBI Taxonomy" id="408074"/>
    <lineage>
        <taxon>Bacteria</taxon>
        <taxon>Pseudomonadati</taxon>
        <taxon>Bacteroidota</taxon>
        <taxon>Chitinophagia</taxon>
        <taxon>Chitinophagales</taxon>
        <taxon>Chitinophagaceae</taxon>
        <taxon>Chitinophaga</taxon>
    </lineage>
</organism>
<accession>A0A1H3ZWL2</accession>
<name>A0A1H3ZWL2_9BACT</name>
<dbReference type="STRING" id="408074.SAMN05660909_01321"/>
<proteinExistence type="predicted"/>
<keyword evidence="3" id="KW-1185">Reference proteome</keyword>
<keyword evidence="1" id="KW-0732">Signal</keyword>
<feature type="signal peptide" evidence="1">
    <location>
        <begin position="1"/>
        <end position="19"/>
    </location>
</feature>
<evidence type="ECO:0000313" key="3">
    <source>
        <dbReference type="Proteomes" id="UP000199656"/>
    </source>
</evidence>
<dbReference type="OrthoDB" id="651756at2"/>
<evidence type="ECO:0000256" key="1">
    <source>
        <dbReference type="SAM" id="SignalP"/>
    </source>
</evidence>
<reference evidence="3" key="1">
    <citation type="submission" date="2016-10" db="EMBL/GenBank/DDBJ databases">
        <authorList>
            <person name="Varghese N."/>
            <person name="Submissions S."/>
        </authorList>
    </citation>
    <scope>NUCLEOTIDE SEQUENCE [LARGE SCALE GENOMIC DNA]</scope>
    <source>
        <strain evidence="3">DSM 23920</strain>
    </source>
</reference>
<feature type="chain" id="PRO_5011639105" description="DUF4292 domain-containing protein" evidence="1">
    <location>
        <begin position="20"/>
        <end position="244"/>
    </location>
</feature>
<gene>
    <name evidence="2" type="ORF">SAMN05660909_01321</name>
</gene>
<dbReference type="RefSeq" id="WP_139169980.1">
    <property type="nucleotide sequence ID" value="NZ_BKAT01000055.1"/>
</dbReference>
<evidence type="ECO:0008006" key="4">
    <source>
        <dbReference type="Google" id="ProtNLM"/>
    </source>
</evidence>
<dbReference type="Proteomes" id="UP000199656">
    <property type="component" value="Unassembled WGS sequence"/>
</dbReference>
<dbReference type="AlphaFoldDB" id="A0A1H3ZWL2"/>
<evidence type="ECO:0000313" key="2">
    <source>
        <dbReference type="EMBL" id="SEA27684.1"/>
    </source>
</evidence>
<sequence>MKRIFIISCCILIVCQVSAQNNSSLEKAHEILAESSALFNKEDIAMDIVYTYADEHSPGIITDSLRGYVLISGNNYRGEIGNTLTVKNSRYSIMAFKDDKLLYVAAPTGKNNMPDAAAPLQLITDAIKSAGVNTCAINEVGDVTELRFDFPAGMTYKQMRIIVESRDKRIKEVNYVIRKSLLPEEEKTTKDLYAQVRTLFIYRKTNAVSASEFDERQFFTQKANSLLPTPAYKDYEVFIGSPSN</sequence>